<dbReference type="Pfam" id="PF07963">
    <property type="entry name" value="N_methyl"/>
    <property type="match status" value="1"/>
</dbReference>
<evidence type="ECO:0000256" key="1">
    <source>
        <dbReference type="SAM" id="Phobius"/>
    </source>
</evidence>
<keyword evidence="1" id="KW-0472">Membrane</keyword>
<dbReference type="SUPFAM" id="SSF54523">
    <property type="entry name" value="Pili subunits"/>
    <property type="match status" value="1"/>
</dbReference>
<protein>
    <submittedName>
        <fullName evidence="2">Prepilin-type N-terminal cleavage/methylation domain-containing protein</fullName>
    </submittedName>
</protein>
<sequence length="485" mass="52927">MKRHPGFTLIEMAIVLAIIGLMATLLLPGLLATSQRDRMSEARATLSAVRDEIIGYAMANKHQIPPDLDTLGKPVDPWKQPIAYAPAANLVTDSEHDICTANSTANTFTTSEEQQLEDIAFVIASSGQDNRAEVLPGMTTNATAKGDDLVHYVTLQHLKTLMCTPLRHVDDNAGTEITMEDFTAPGDYSVVSSEPEIGASVDEDAKTITLGVPRRHPDLQSYGCIWYTGTTDDGVCVDGNCSFGGEFRAYFEFSVANISNTVDDGFTFSLISAHSNSPDSCGGYGPAIGYASTSFRNKGFDDGVAPFVLPPKIGVEIDFSSTKDNNDPTGECNSYGCHHLGILYWGSNEGKTDLVRGQDDCKHKLEPNPPDPDVPDYDLLNEKLEFRGTRIYPVRVEITRADRADGDGDYTVHAWFDCTDCEDLGKSLTGTPVNAARYAADAVQFPRQWHDRFDSVMFGWTQGTGHPAQEVIVNDARFRFVNTAP</sequence>
<proteinExistence type="predicted"/>
<dbReference type="InterPro" id="IPR013320">
    <property type="entry name" value="ConA-like_dom_sf"/>
</dbReference>
<dbReference type="STRING" id="52560.SAMN04488082_11156"/>
<evidence type="ECO:0000313" key="3">
    <source>
        <dbReference type="Proteomes" id="UP000198635"/>
    </source>
</evidence>
<dbReference type="Proteomes" id="UP000198635">
    <property type="component" value="Unassembled WGS sequence"/>
</dbReference>
<dbReference type="Gene3D" id="3.30.700.10">
    <property type="entry name" value="Glycoprotein, Type 4 Pilin"/>
    <property type="match status" value="1"/>
</dbReference>
<dbReference type="AlphaFoldDB" id="A0A1I3VVK2"/>
<reference evidence="3" key="1">
    <citation type="submission" date="2016-10" db="EMBL/GenBank/DDBJ databases">
        <authorList>
            <person name="Varghese N."/>
            <person name="Submissions S."/>
        </authorList>
    </citation>
    <scope>NUCLEOTIDE SEQUENCE [LARGE SCALE GENOMIC DNA]</scope>
    <source>
        <strain evidence="3">DSM 5918</strain>
    </source>
</reference>
<dbReference type="NCBIfam" id="TIGR02532">
    <property type="entry name" value="IV_pilin_GFxxxE"/>
    <property type="match status" value="1"/>
</dbReference>
<keyword evidence="1" id="KW-0812">Transmembrane</keyword>
<gene>
    <name evidence="2" type="ORF">SAMN04488082_11156</name>
</gene>
<evidence type="ECO:0000313" key="2">
    <source>
        <dbReference type="EMBL" id="SFJ98973.1"/>
    </source>
</evidence>
<dbReference type="OrthoDB" id="5446117at2"/>
<keyword evidence="3" id="KW-1185">Reference proteome</keyword>
<keyword evidence="1" id="KW-1133">Transmembrane helix</keyword>
<dbReference type="SUPFAM" id="SSF49899">
    <property type="entry name" value="Concanavalin A-like lectins/glucanases"/>
    <property type="match status" value="1"/>
</dbReference>
<accession>A0A1I3VVK2</accession>
<dbReference type="RefSeq" id="WP_092375587.1">
    <property type="nucleotide sequence ID" value="NZ_FORX01000011.1"/>
</dbReference>
<dbReference type="PANTHER" id="PTHR30093">
    <property type="entry name" value="GENERAL SECRETION PATHWAY PROTEIN G"/>
    <property type="match status" value="1"/>
</dbReference>
<feature type="transmembrane region" description="Helical" evidence="1">
    <location>
        <begin position="12"/>
        <end position="31"/>
    </location>
</feature>
<dbReference type="Gene3D" id="2.60.120.200">
    <property type="match status" value="1"/>
</dbReference>
<organism evidence="2 3">
    <name type="scientific">Desulfomicrobium apsheronum</name>
    <dbReference type="NCBI Taxonomy" id="52560"/>
    <lineage>
        <taxon>Bacteria</taxon>
        <taxon>Pseudomonadati</taxon>
        <taxon>Thermodesulfobacteriota</taxon>
        <taxon>Desulfovibrionia</taxon>
        <taxon>Desulfovibrionales</taxon>
        <taxon>Desulfomicrobiaceae</taxon>
        <taxon>Desulfomicrobium</taxon>
    </lineage>
</organism>
<dbReference type="InterPro" id="IPR045584">
    <property type="entry name" value="Pilin-like"/>
</dbReference>
<name>A0A1I3VVK2_9BACT</name>
<dbReference type="InterPro" id="IPR012902">
    <property type="entry name" value="N_methyl_site"/>
</dbReference>
<dbReference type="EMBL" id="FORX01000011">
    <property type="protein sequence ID" value="SFJ98973.1"/>
    <property type="molecule type" value="Genomic_DNA"/>
</dbReference>